<evidence type="ECO:0000256" key="8">
    <source>
        <dbReference type="ARBA" id="ARBA00023326"/>
    </source>
</evidence>
<dbReference type="EC" id="3.2.1.14" evidence="2"/>
<sequence length="214" mass="23567">MAIYRLLSLIALVFVAGGALPRNVRAQAPVADVVTQAFFDGIINQAAADCAGKNFYTRQAFLDAVNSYSDFGWFGTADDSKREIAAFFAHVTHETGRAPQGPKPNSCLWVIFFRKIFPPSQVRSQLAHQIAKNEDASGQEIDSKDQRFSSERSIFPPTDQSRTSSQQADFGQRPNILAQSSSLKTSPAPINRELPAQKKGTLSPKNQTQRLVKH</sequence>
<accession>A0A314ULT5</accession>
<evidence type="ECO:0000256" key="7">
    <source>
        <dbReference type="ARBA" id="ARBA00023295"/>
    </source>
</evidence>
<feature type="signal peptide" evidence="10">
    <location>
        <begin position="1"/>
        <end position="26"/>
    </location>
</feature>
<dbReference type="GO" id="GO:0000272">
    <property type="term" value="P:polysaccharide catabolic process"/>
    <property type="evidence" value="ECO:0007669"/>
    <property type="project" value="UniProtKB-KW"/>
</dbReference>
<comment type="caution">
    <text evidence="12">The sequence shown here is derived from an EMBL/GenBank/DDBJ whole genome shotgun (WGS) entry which is preliminary data.</text>
</comment>
<keyword evidence="4" id="KW-0378">Hydrolase</keyword>
<evidence type="ECO:0000256" key="5">
    <source>
        <dbReference type="ARBA" id="ARBA00023024"/>
    </source>
</evidence>
<dbReference type="Gene3D" id="1.10.530.10">
    <property type="match status" value="1"/>
</dbReference>
<evidence type="ECO:0000313" key="13">
    <source>
        <dbReference type="Proteomes" id="UP000250321"/>
    </source>
</evidence>
<keyword evidence="6" id="KW-0119">Carbohydrate metabolism</keyword>
<dbReference type="InterPro" id="IPR000726">
    <property type="entry name" value="Glyco_hydro_19_cat"/>
</dbReference>
<evidence type="ECO:0000256" key="9">
    <source>
        <dbReference type="SAM" id="MobiDB-lite"/>
    </source>
</evidence>
<dbReference type="EMBL" id="PJQY01003324">
    <property type="protein sequence ID" value="PQM38301.1"/>
    <property type="molecule type" value="Genomic_DNA"/>
</dbReference>
<feature type="compositionally biased region" description="Polar residues" evidence="9">
    <location>
        <begin position="158"/>
        <end position="169"/>
    </location>
</feature>
<evidence type="ECO:0000256" key="4">
    <source>
        <dbReference type="ARBA" id="ARBA00022801"/>
    </source>
</evidence>
<feature type="chain" id="PRO_5016422579" description="chitinase" evidence="10">
    <location>
        <begin position="27"/>
        <end position="214"/>
    </location>
</feature>
<keyword evidence="13" id="KW-1185">Reference proteome</keyword>
<dbReference type="GO" id="GO:0008061">
    <property type="term" value="F:chitin binding"/>
    <property type="evidence" value="ECO:0007669"/>
    <property type="project" value="UniProtKB-KW"/>
</dbReference>
<evidence type="ECO:0000256" key="6">
    <source>
        <dbReference type="ARBA" id="ARBA00023277"/>
    </source>
</evidence>
<keyword evidence="8" id="KW-0624">Polysaccharide degradation</keyword>
<evidence type="ECO:0000256" key="3">
    <source>
        <dbReference type="ARBA" id="ARBA00022669"/>
    </source>
</evidence>
<feature type="region of interest" description="Disordered" evidence="9">
    <location>
        <begin position="128"/>
        <end position="214"/>
    </location>
</feature>
<dbReference type="STRING" id="2094558.A0A314ULT5"/>
<protein>
    <recommendedName>
        <fullName evidence="2">chitinase</fullName>
        <ecNumber evidence="2">3.2.1.14</ecNumber>
    </recommendedName>
</protein>
<evidence type="ECO:0000259" key="11">
    <source>
        <dbReference type="PROSITE" id="PS00773"/>
    </source>
</evidence>
<feature type="domain" description="Glycoside hydrolase family 19 catalytic" evidence="11">
    <location>
        <begin position="50"/>
        <end position="72"/>
    </location>
</feature>
<dbReference type="SUPFAM" id="SSF53955">
    <property type="entry name" value="Lysozyme-like"/>
    <property type="match status" value="1"/>
</dbReference>
<dbReference type="GO" id="GO:0016998">
    <property type="term" value="P:cell wall macromolecule catabolic process"/>
    <property type="evidence" value="ECO:0007669"/>
    <property type="project" value="InterPro"/>
</dbReference>
<keyword evidence="10" id="KW-0732">Signal</keyword>
<dbReference type="Proteomes" id="UP000250321">
    <property type="component" value="Unassembled WGS sequence"/>
</dbReference>
<dbReference type="PANTHER" id="PTHR22595:SF197">
    <property type="entry name" value="CHITINASE FAMILY PROTEIN"/>
    <property type="match status" value="1"/>
</dbReference>
<name>A0A314ULT5_PRUYE</name>
<keyword evidence="3" id="KW-0147">Chitin-binding</keyword>
<reference evidence="12 13" key="1">
    <citation type="submission" date="2018-02" db="EMBL/GenBank/DDBJ databases">
        <title>Draft genome of wild Prunus yedoensis var. nudiflora.</title>
        <authorList>
            <person name="Baek S."/>
            <person name="Kim J.-H."/>
            <person name="Choi K."/>
            <person name="Kim G.-B."/>
            <person name="Cho A."/>
            <person name="Jang H."/>
            <person name="Shin C.-H."/>
            <person name="Yu H.-J."/>
            <person name="Mun J.-H."/>
        </authorList>
    </citation>
    <scope>NUCLEOTIDE SEQUENCE [LARGE SCALE GENOMIC DNA]</scope>
    <source>
        <strain evidence="13">cv. Jeju island</strain>
        <tissue evidence="12">Leaf</tissue>
    </source>
</reference>
<keyword evidence="7" id="KW-0326">Glycosidase</keyword>
<organism evidence="12 13">
    <name type="scientific">Prunus yedoensis var. nudiflora</name>
    <dbReference type="NCBI Taxonomy" id="2094558"/>
    <lineage>
        <taxon>Eukaryota</taxon>
        <taxon>Viridiplantae</taxon>
        <taxon>Streptophyta</taxon>
        <taxon>Embryophyta</taxon>
        <taxon>Tracheophyta</taxon>
        <taxon>Spermatophyta</taxon>
        <taxon>Magnoliopsida</taxon>
        <taxon>eudicotyledons</taxon>
        <taxon>Gunneridae</taxon>
        <taxon>Pentapetalae</taxon>
        <taxon>rosids</taxon>
        <taxon>fabids</taxon>
        <taxon>Rosales</taxon>
        <taxon>Rosaceae</taxon>
        <taxon>Amygdaloideae</taxon>
        <taxon>Amygdaleae</taxon>
        <taxon>Prunus</taxon>
    </lineage>
</organism>
<evidence type="ECO:0000256" key="1">
    <source>
        <dbReference type="ARBA" id="ARBA00000822"/>
    </source>
</evidence>
<feature type="compositionally biased region" description="Basic and acidic residues" evidence="9">
    <location>
        <begin position="131"/>
        <end position="150"/>
    </location>
</feature>
<evidence type="ECO:0000256" key="10">
    <source>
        <dbReference type="SAM" id="SignalP"/>
    </source>
</evidence>
<comment type="catalytic activity">
    <reaction evidence="1">
        <text>Random endo-hydrolysis of N-acetyl-beta-D-glucosaminide (1-&gt;4)-beta-linkages in chitin and chitodextrins.</text>
        <dbReference type="EC" id="3.2.1.14"/>
    </reaction>
</comment>
<dbReference type="PANTHER" id="PTHR22595">
    <property type="entry name" value="CHITINASE-RELATED"/>
    <property type="match status" value="1"/>
</dbReference>
<feature type="compositionally biased region" description="Polar residues" evidence="9">
    <location>
        <begin position="203"/>
        <end position="214"/>
    </location>
</feature>
<dbReference type="GO" id="GO:0008843">
    <property type="term" value="F:endochitinase activity"/>
    <property type="evidence" value="ECO:0007669"/>
    <property type="project" value="UniProtKB-EC"/>
</dbReference>
<dbReference type="AlphaFoldDB" id="A0A314ULT5"/>
<dbReference type="PROSITE" id="PS00773">
    <property type="entry name" value="CHITINASE_19_1"/>
    <property type="match status" value="1"/>
</dbReference>
<keyword evidence="5" id="KW-0146">Chitin degradation</keyword>
<proteinExistence type="predicted"/>
<evidence type="ECO:0000256" key="2">
    <source>
        <dbReference type="ARBA" id="ARBA00012729"/>
    </source>
</evidence>
<gene>
    <name evidence="12" type="ORF">Pyn_09857</name>
</gene>
<dbReference type="Pfam" id="PF00182">
    <property type="entry name" value="Glyco_hydro_19"/>
    <property type="match status" value="1"/>
</dbReference>
<dbReference type="InterPro" id="IPR023346">
    <property type="entry name" value="Lysozyme-like_dom_sf"/>
</dbReference>
<dbReference type="GO" id="GO:0006032">
    <property type="term" value="P:chitin catabolic process"/>
    <property type="evidence" value="ECO:0007669"/>
    <property type="project" value="UniProtKB-KW"/>
</dbReference>
<dbReference type="OrthoDB" id="1193027at2759"/>
<evidence type="ECO:0000313" key="12">
    <source>
        <dbReference type="EMBL" id="PQM38301.1"/>
    </source>
</evidence>